<gene>
    <name evidence="2" type="ORF">EDD27_7939</name>
</gene>
<evidence type="ECO:0000313" key="2">
    <source>
        <dbReference type="EMBL" id="RVX45160.1"/>
    </source>
</evidence>
<accession>A0A438MH30</accession>
<dbReference type="Proteomes" id="UP000284824">
    <property type="component" value="Unassembled WGS sequence"/>
</dbReference>
<name>A0A438MH30_9ACTN</name>
<dbReference type="EMBL" id="SAUN01000001">
    <property type="protein sequence ID" value="RVX45160.1"/>
    <property type="molecule type" value="Genomic_DNA"/>
</dbReference>
<reference evidence="2 3" key="1">
    <citation type="submission" date="2019-01" db="EMBL/GenBank/DDBJ databases">
        <title>Sequencing the genomes of 1000 actinobacteria strains.</title>
        <authorList>
            <person name="Klenk H.-P."/>
        </authorList>
    </citation>
    <scope>NUCLEOTIDE SEQUENCE [LARGE SCALE GENOMIC DNA]</scope>
    <source>
        <strain evidence="2 3">DSM 43925</strain>
    </source>
</reference>
<keyword evidence="3" id="KW-1185">Reference proteome</keyword>
<proteinExistence type="predicted"/>
<evidence type="ECO:0000313" key="3">
    <source>
        <dbReference type="Proteomes" id="UP000284824"/>
    </source>
</evidence>
<evidence type="ECO:0000256" key="1">
    <source>
        <dbReference type="SAM" id="MobiDB-lite"/>
    </source>
</evidence>
<protein>
    <submittedName>
        <fullName evidence="2">Uncharacterized protein</fullName>
    </submittedName>
</protein>
<organism evidence="2 3">
    <name type="scientific">Nonomuraea polychroma</name>
    <dbReference type="NCBI Taxonomy" id="46176"/>
    <lineage>
        <taxon>Bacteria</taxon>
        <taxon>Bacillati</taxon>
        <taxon>Actinomycetota</taxon>
        <taxon>Actinomycetes</taxon>
        <taxon>Streptosporangiales</taxon>
        <taxon>Streptosporangiaceae</taxon>
        <taxon>Nonomuraea</taxon>
    </lineage>
</organism>
<dbReference type="AlphaFoldDB" id="A0A438MH30"/>
<comment type="caution">
    <text evidence="2">The sequence shown here is derived from an EMBL/GenBank/DDBJ whole genome shotgun (WGS) entry which is preliminary data.</text>
</comment>
<sequence length="98" mass="10892">MTGSRMWDLLIGIVAALLVAWAALTATLAVVRPRGGLLREALRLLPDVLRLVRLAGDCRRSCPRSTPPPTAYRFPPADVSRPTPRSCWYGSPSRHWTR</sequence>
<feature type="region of interest" description="Disordered" evidence="1">
    <location>
        <begin position="62"/>
        <end position="98"/>
    </location>
</feature>